<dbReference type="AlphaFoldDB" id="A0A1B6VMK9"/>
<feature type="signal peptide" evidence="2">
    <location>
        <begin position="1"/>
        <end position="27"/>
    </location>
</feature>
<evidence type="ECO:0008006" key="5">
    <source>
        <dbReference type="Google" id="ProtNLM"/>
    </source>
</evidence>
<sequence length="292" mass="29767">MISFLRRHQSALLIGLLLAGSGGSALADDHPRLAPARDATVTYHLSAPASQGGDVKVYFSGSGDLLRIDSADGQGITILDRPGQVVTLVMVPRKLYAHIRPQHGLHNPFMLDLGMKYTKGGKETIAGAVCDHWDIQTAHGKASACVTDDGVILAEDGVDADGASGSIRAVSLSYGDLPTATFQPPAGFQEIMPRTASRRQGGASNQANTLTPSPVPEGGAAGDSSVQTPGHIAAEGTPAETSGPAAPTLLPGQVAPSQDTTQPSVPNDSAGDGTVSSPDQPPSGPVNGGMKE</sequence>
<comment type="caution">
    <text evidence="3">The sequence shown here is derived from an EMBL/GenBank/DDBJ whole genome shotgun (WGS) entry which is preliminary data.</text>
</comment>
<name>A0A1B6VMK9_9PROT</name>
<evidence type="ECO:0000256" key="2">
    <source>
        <dbReference type="SAM" id="SignalP"/>
    </source>
</evidence>
<feature type="compositionally biased region" description="Polar residues" evidence="1">
    <location>
        <begin position="202"/>
        <end position="212"/>
    </location>
</feature>
<evidence type="ECO:0000256" key="1">
    <source>
        <dbReference type="SAM" id="MobiDB-lite"/>
    </source>
</evidence>
<dbReference type="EMBL" id="LUTU01000005">
    <property type="protein sequence ID" value="OAJ68217.1"/>
    <property type="molecule type" value="Genomic_DNA"/>
</dbReference>
<feature type="compositionally biased region" description="Polar residues" evidence="1">
    <location>
        <begin position="255"/>
        <end position="267"/>
    </location>
</feature>
<gene>
    <name evidence="3" type="ORF">A0123_00920</name>
</gene>
<dbReference type="RefSeq" id="WP_064273838.1">
    <property type="nucleotide sequence ID" value="NZ_LUTU01000005.1"/>
</dbReference>
<feature type="region of interest" description="Disordered" evidence="1">
    <location>
        <begin position="196"/>
        <end position="292"/>
    </location>
</feature>
<protein>
    <recommendedName>
        <fullName evidence="5">DUF4412 domain-containing protein</fullName>
    </recommendedName>
</protein>
<evidence type="ECO:0000313" key="3">
    <source>
        <dbReference type="EMBL" id="OAJ68217.1"/>
    </source>
</evidence>
<reference evidence="3 4" key="1">
    <citation type="submission" date="2016-03" db="EMBL/GenBank/DDBJ databases">
        <title>Draft genome sequence of Gluconobacter cerinus strain CECT 9110.</title>
        <authorList>
            <person name="Sainz F."/>
            <person name="Mas A."/>
            <person name="Torija M.J."/>
        </authorList>
    </citation>
    <scope>NUCLEOTIDE SEQUENCE [LARGE SCALE GENOMIC DNA]</scope>
    <source>
        <strain evidence="3 4">CECT 9110</strain>
    </source>
</reference>
<dbReference type="PATRIC" id="fig|38307.3.peg.948"/>
<feature type="chain" id="PRO_5008590289" description="DUF4412 domain-containing protein" evidence="2">
    <location>
        <begin position="28"/>
        <end position="292"/>
    </location>
</feature>
<organism evidence="3 4">
    <name type="scientific">Gluconobacter cerinus</name>
    <dbReference type="NCBI Taxonomy" id="38307"/>
    <lineage>
        <taxon>Bacteria</taxon>
        <taxon>Pseudomonadati</taxon>
        <taxon>Pseudomonadota</taxon>
        <taxon>Alphaproteobacteria</taxon>
        <taxon>Acetobacterales</taxon>
        <taxon>Acetobacteraceae</taxon>
        <taxon>Gluconobacter</taxon>
    </lineage>
</organism>
<evidence type="ECO:0000313" key="4">
    <source>
        <dbReference type="Proteomes" id="UP000077786"/>
    </source>
</evidence>
<keyword evidence="2" id="KW-0732">Signal</keyword>
<accession>A0A1B6VMK9</accession>
<dbReference type="Proteomes" id="UP000077786">
    <property type="component" value="Unassembled WGS sequence"/>
</dbReference>
<proteinExistence type="predicted"/>
<dbReference type="OrthoDB" id="7268862at2"/>